<dbReference type="EMBL" id="AVPE01000006">
    <property type="protein sequence ID" value="KGX92494.1"/>
    <property type="molecule type" value="Genomic_DNA"/>
</dbReference>
<dbReference type="STRING" id="1385510.GCA_000425205_02116"/>
<dbReference type="AlphaFoldDB" id="A0A0A5GKM6"/>
<protein>
    <submittedName>
        <fullName evidence="1">Uncharacterized protein</fullName>
    </submittedName>
</protein>
<dbReference type="eggNOG" id="ENOG5031F6R">
    <property type="taxonomic scope" value="Bacteria"/>
</dbReference>
<evidence type="ECO:0000313" key="2">
    <source>
        <dbReference type="Proteomes" id="UP000030528"/>
    </source>
</evidence>
<dbReference type="RefSeq" id="WP_026800489.1">
    <property type="nucleotide sequence ID" value="NZ_AULI01000008.1"/>
</dbReference>
<gene>
    <name evidence="1" type="ORF">N781_16590</name>
</gene>
<sequence>MSIIMKHEVRSDLGRYEVWLYLNRKELEDEILETMAPTIKSRALQYIHNHFPELPVQVVRVYIGSLRYFSFALNKHKNLSPLT</sequence>
<dbReference type="Proteomes" id="UP000030528">
    <property type="component" value="Unassembled WGS sequence"/>
</dbReference>
<dbReference type="OrthoDB" id="2692253at2"/>
<name>A0A0A5GKM6_9BACI</name>
<evidence type="ECO:0000313" key="1">
    <source>
        <dbReference type="EMBL" id="KGX92494.1"/>
    </source>
</evidence>
<accession>A0A0A5GKM6</accession>
<reference evidence="1 2" key="1">
    <citation type="submission" date="2013-08" db="EMBL/GenBank/DDBJ databases">
        <authorList>
            <person name="Huang J."/>
            <person name="Wang G."/>
        </authorList>
    </citation>
    <scope>NUCLEOTIDE SEQUENCE [LARGE SCALE GENOMIC DNA]</scope>
    <source>
        <strain evidence="1 2">JSM 076056</strain>
    </source>
</reference>
<organism evidence="1 2">
    <name type="scientific">Pontibacillus halophilus JSM 076056 = DSM 19796</name>
    <dbReference type="NCBI Taxonomy" id="1385510"/>
    <lineage>
        <taxon>Bacteria</taxon>
        <taxon>Bacillati</taxon>
        <taxon>Bacillota</taxon>
        <taxon>Bacilli</taxon>
        <taxon>Bacillales</taxon>
        <taxon>Bacillaceae</taxon>
        <taxon>Pontibacillus</taxon>
    </lineage>
</organism>
<comment type="caution">
    <text evidence="1">The sequence shown here is derived from an EMBL/GenBank/DDBJ whole genome shotgun (WGS) entry which is preliminary data.</text>
</comment>
<keyword evidence="2" id="KW-1185">Reference proteome</keyword>
<proteinExistence type="predicted"/>